<sequence length="494" mass="54115">MAKRRITQETFDAAVRENIEEFEMDPDEAVREAVEQFESQGVDLSCIVKAVPTVSSGDNQTEQAHEVLQALDSLKIGNDSPGVTENIKSFTEQCSLEFAKRYLAAQKGAYPIILTYCKKIMEEQESMLSALSALAALTDGQPDLLDAEGQQFLLDVLKKYQADSSVTRVAICTVRHCCLKHEQNRQDLVKGGILPLLTGAITQHSGCADLVKEASSALRVMTFDDDVRVTFGHAHEHAKMIVLEHNGLKVLIEAAKAHLCNTSVLSELCATLSRLAVRNEFCQDVCDLGGLKLMMTLLADSYETAVLYQKQLCYKVIQLPGFFFPLNWFSLFLQELVRQVLSAIRAVAGNDDVKDAVVNAGGVQLIVIAMNRHMSNVAVCEQGCACLSVLALRKPNNCKVIMENGGALAAVQAMKTHTDVVNVQKQACMLLRNLVSRARTYSQPILEMGAEALIAQALRTHQDCGDVGKAALRDLGCQVELRELWTGKQGSLAK</sequence>
<dbReference type="SUPFAM" id="SSF48371">
    <property type="entry name" value="ARM repeat"/>
    <property type="match status" value="1"/>
</dbReference>
<organism evidence="2 3">
    <name type="scientific">Parambassis ranga</name>
    <name type="common">Indian glassy fish</name>
    <dbReference type="NCBI Taxonomy" id="210632"/>
    <lineage>
        <taxon>Eukaryota</taxon>
        <taxon>Metazoa</taxon>
        <taxon>Chordata</taxon>
        <taxon>Craniata</taxon>
        <taxon>Vertebrata</taxon>
        <taxon>Euteleostomi</taxon>
        <taxon>Actinopterygii</taxon>
        <taxon>Neopterygii</taxon>
        <taxon>Teleostei</taxon>
        <taxon>Neoteleostei</taxon>
        <taxon>Acanthomorphata</taxon>
        <taxon>Ovalentaria</taxon>
        <taxon>Ambassidae</taxon>
        <taxon>Parambassis</taxon>
    </lineage>
</organism>
<dbReference type="CTD" id="93436"/>
<reference evidence="3" key="1">
    <citation type="submission" date="2025-08" db="UniProtKB">
        <authorList>
            <consortium name="RefSeq"/>
        </authorList>
    </citation>
    <scope>IDENTIFICATION</scope>
</reference>
<keyword evidence="1" id="KW-0677">Repeat</keyword>
<dbReference type="InterPro" id="IPR011989">
    <property type="entry name" value="ARM-like"/>
</dbReference>
<dbReference type="OrthoDB" id="449062at2759"/>
<dbReference type="Gene3D" id="1.25.10.10">
    <property type="entry name" value="Leucine-rich Repeat Variant"/>
    <property type="match status" value="2"/>
</dbReference>
<dbReference type="GO" id="GO:0002244">
    <property type="term" value="P:hematopoietic progenitor cell differentiation"/>
    <property type="evidence" value="ECO:0007669"/>
    <property type="project" value="TreeGrafter"/>
</dbReference>
<name>A0A6P7K7D4_9TELE</name>
<evidence type="ECO:0000313" key="3">
    <source>
        <dbReference type="RefSeq" id="XP_028283486.1"/>
    </source>
</evidence>
<evidence type="ECO:0000256" key="1">
    <source>
        <dbReference type="ARBA" id="ARBA00022737"/>
    </source>
</evidence>
<dbReference type="PANTHER" id="PTHR22895">
    <property type="entry name" value="ARMADILLO REPEAT-CONTAINING PROTEIN 6"/>
    <property type="match status" value="1"/>
</dbReference>
<dbReference type="InterPro" id="IPR016024">
    <property type="entry name" value="ARM-type_fold"/>
</dbReference>
<gene>
    <name evidence="3" type="primary">armc6</name>
</gene>
<evidence type="ECO:0000313" key="2">
    <source>
        <dbReference type="Proteomes" id="UP000515145"/>
    </source>
</evidence>
<dbReference type="FunFam" id="1.25.10.10:FF:000669">
    <property type="entry name" value="Armadillo repeat-containing protein 6"/>
    <property type="match status" value="1"/>
</dbReference>
<dbReference type="InParanoid" id="A0A6P7K7D4"/>
<keyword evidence="2" id="KW-1185">Reference proteome</keyword>
<accession>A0A6P7K7D4</accession>
<proteinExistence type="predicted"/>
<dbReference type="GeneID" id="114449848"/>
<dbReference type="SMART" id="SM00185">
    <property type="entry name" value="ARM"/>
    <property type="match status" value="4"/>
</dbReference>
<dbReference type="PANTHER" id="PTHR22895:SF0">
    <property type="entry name" value="ARMADILLO REPEAT-CONTAINING PROTEIN 6"/>
    <property type="match status" value="1"/>
</dbReference>
<dbReference type="Proteomes" id="UP000515145">
    <property type="component" value="Chromosome 17"/>
</dbReference>
<dbReference type="RefSeq" id="XP_028283486.1">
    <property type="nucleotide sequence ID" value="XM_028427685.1"/>
</dbReference>
<protein>
    <submittedName>
        <fullName evidence="3">Armadillo repeat-containing protein 6 isoform X1</fullName>
    </submittedName>
</protein>
<dbReference type="InterPro" id="IPR000225">
    <property type="entry name" value="Armadillo"/>
</dbReference>
<dbReference type="FunFam" id="1.25.10.10:FF:000172">
    <property type="entry name" value="Armadillo repeat-containing protein 6"/>
    <property type="match status" value="1"/>
</dbReference>
<dbReference type="AlphaFoldDB" id="A0A6P7K7D4"/>